<dbReference type="PANTHER" id="PTHR39174:SF1">
    <property type="entry name" value="INNER MEMBRANE PROTEIN"/>
    <property type="match status" value="1"/>
</dbReference>
<organism evidence="2 3">
    <name type="scientific">Xenorhabdus bovienii str. puntauvense</name>
    <dbReference type="NCBI Taxonomy" id="1398201"/>
    <lineage>
        <taxon>Bacteria</taxon>
        <taxon>Pseudomonadati</taxon>
        <taxon>Pseudomonadota</taxon>
        <taxon>Gammaproteobacteria</taxon>
        <taxon>Enterobacterales</taxon>
        <taxon>Morganellaceae</taxon>
        <taxon>Xenorhabdus</taxon>
    </lineage>
</organism>
<keyword evidence="1" id="KW-0812">Transmembrane</keyword>
<dbReference type="NCBIfam" id="NF007918">
    <property type="entry name" value="PRK10633.1"/>
    <property type="match status" value="1"/>
</dbReference>
<evidence type="ECO:0008006" key="4">
    <source>
        <dbReference type="Google" id="ProtNLM"/>
    </source>
</evidence>
<evidence type="ECO:0000313" key="2">
    <source>
        <dbReference type="EMBL" id="CDG95741.1"/>
    </source>
</evidence>
<gene>
    <name evidence="2" type="ORF">XBP1_1540008</name>
</gene>
<keyword evidence="1" id="KW-1133">Transmembrane helix</keyword>
<evidence type="ECO:0000313" key="3">
    <source>
        <dbReference type="Proteomes" id="UP000028511"/>
    </source>
</evidence>
<dbReference type="RefSeq" id="WP_038197304.1">
    <property type="nucleotide sequence ID" value="NZ_CAWLWN010000141.1"/>
</dbReference>
<name>A0A077N0Z4_XENBV</name>
<feature type="transmembrane region" description="Helical" evidence="1">
    <location>
        <begin position="12"/>
        <end position="32"/>
    </location>
</feature>
<reference evidence="2" key="1">
    <citation type="submission" date="2013-07" db="EMBL/GenBank/DDBJ databases">
        <title>Sub-species coevolution in mutualistic symbiosis.</title>
        <authorList>
            <person name="Murfin K."/>
            <person name="Klassen J."/>
            <person name="Lee M."/>
            <person name="Forst S."/>
            <person name="Stock P."/>
            <person name="Goodrich-Blair H."/>
        </authorList>
    </citation>
    <scope>NUCLEOTIDE SEQUENCE [LARGE SCALE GENOMIC DNA]</scope>
    <source>
        <strain evidence="2">Puntauvense</strain>
    </source>
</reference>
<protein>
    <recommendedName>
        <fullName evidence="4">Inner membrane protein</fullName>
    </recommendedName>
</protein>
<keyword evidence="1" id="KW-0472">Membrane</keyword>
<sequence>MDRRFVQSHKEARWAVFLTLAYLVGWLVSAYLPSDATGLTGLPYWFELACLLLPALFIILCWLMVAFIFKEVPLEDDNAN</sequence>
<feature type="transmembrane region" description="Helical" evidence="1">
    <location>
        <begin position="44"/>
        <end position="69"/>
    </location>
</feature>
<dbReference type="Proteomes" id="UP000028511">
    <property type="component" value="Unassembled WGS sequence"/>
</dbReference>
<evidence type="ECO:0000256" key="1">
    <source>
        <dbReference type="SAM" id="Phobius"/>
    </source>
</evidence>
<proteinExistence type="predicted"/>
<dbReference type="HOGENOM" id="CLU_166678_1_0_6"/>
<dbReference type="AlphaFoldDB" id="A0A077N0Z4"/>
<accession>A0A077N0Z4</accession>
<dbReference type="EMBL" id="CBSW010000062">
    <property type="protein sequence ID" value="CDG95741.1"/>
    <property type="molecule type" value="Genomic_DNA"/>
</dbReference>
<dbReference type="PANTHER" id="PTHR39174">
    <property type="entry name" value="INNER MEMBRANE PROTEIN-RELATED"/>
    <property type="match status" value="1"/>
</dbReference>
<dbReference type="Pfam" id="PF06196">
    <property type="entry name" value="DUF997"/>
    <property type="match status" value="1"/>
</dbReference>
<comment type="caution">
    <text evidence="2">The sequence shown here is derived from an EMBL/GenBank/DDBJ whole genome shotgun (WGS) entry which is preliminary data.</text>
</comment>
<dbReference type="InterPro" id="IPR010398">
    <property type="entry name" value="DUF997"/>
</dbReference>